<dbReference type="Pfam" id="PF19053">
    <property type="entry name" value="EccD"/>
    <property type="match status" value="1"/>
</dbReference>
<dbReference type="NCBIfam" id="TIGR03920">
    <property type="entry name" value="T7SS_EccD"/>
    <property type="match status" value="1"/>
</dbReference>
<feature type="transmembrane region" description="Helical" evidence="7">
    <location>
        <begin position="235"/>
        <end position="257"/>
    </location>
</feature>
<keyword evidence="6 7" id="KW-0472">Membrane</keyword>
<feature type="transmembrane region" description="Helical" evidence="7">
    <location>
        <begin position="354"/>
        <end position="369"/>
    </location>
</feature>
<evidence type="ECO:0000256" key="2">
    <source>
        <dbReference type="ARBA" id="ARBA00006162"/>
    </source>
</evidence>
<dbReference type="Gene3D" id="3.10.20.90">
    <property type="entry name" value="Phosphatidylinositol 3-kinase Catalytic Subunit, Chain A, domain 1"/>
    <property type="match status" value="1"/>
</dbReference>
<evidence type="ECO:0000313" key="10">
    <source>
        <dbReference type="Proteomes" id="UP000194218"/>
    </source>
</evidence>
<feature type="transmembrane region" description="Helical" evidence="7">
    <location>
        <begin position="211"/>
        <end position="228"/>
    </location>
</feature>
<evidence type="ECO:0000259" key="8">
    <source>
        <dbReference type="Pfam" id="PF19053"/>
    </source>
</evidence>
<feature type="transmembrane region" description="Helical" evidence="7">
    <location>
        <begin position="416"/>
        <end position="436"/>
    </location>
</feature>
<dbReference type="GO" id="GO:0005886">
    <property type="term" value="C:plasma membrane"/>
    <property type="evidence" value="ECO:0007669"/>
    <property type="project" value="UniProtKB-SubCell"/>
</dbReference>
<accession>A0A1W7CUW0</accession>
<keyword evidence="4 7" id="KW-0812">Transmembrane</keyword>
<gene>
    <name evidence="9" type="ORF">CAG99_04340</name>
</gene>
<keyword evidence="5 7" id="KW-1133">Transmembrane helix</keyword>
<feature type="transmembrane region" description="Helical" evidence="7">
    <location>
        <begin position="329"/>
        <end position="348"/>
    </location>
</feature>
<dbReference type="EMBL" id="CP021121">
    <property type="protein sequence ID" value="ARQ68170.1"/>
    <property type="molecule type" value="Genomic_DNA"/>
</dbReference>
<feature type="transmembrane region" description="Helical" evidence="7">
    <location>
        <begin position="120"/>
        <end position="140"/>
    </location>
</feature>
<dbReference type="RefSeq" id="WP_086157684.1">
    <property type="nucleotide sequence ID" value="NZ_CP021121.1"/>
</dbReference>
<dbReference type="InterPro" id="IPR044049">
    <property type="entry name" value="EccD_transm"/>
</dbReference>
<evidence type="ECO:0000256" key="7">
    <source>
        <dbReference type="SAM" id="Phobius"/>
    </source>
</evidence>
<sequence length="480" mass="48970">MSTTANVGFCRVTIAAPDSRIDMALPEDFPLAELFPEILRLTGATPEPGTPVGYHLVRPDGTVLDGARTLAGQRVLDGEVLALRPFADSLPPPVHDDVTDAVADAVAGDRRLWQDRMLRLAGLTAAGCLGALVALVLWYGEPRRHEMHGLPGVIAGVVAVLLAAFAVVRARVYDDRAAAVAFGLAALPNALVAGTGALPLDDGHGVGRLELLLGCVAAVLVSVLLVAAMPEAAAWFTASAFAATLGALATFAAILTGAHPVDTAAVCAPVALGALGFLPALSASLVRLPIGYTAPQPGYDAADPEQARTQSPPVDTERVAAQARRGHQLLLGLTGGCAVLATVSAGVLGFSADGWGRLLALATAVALLTRARLFRYAVQVSVLLTAGLVSLVLLVVGFASDAAPTADGGSPDLRTVWLAAALTAVVAVLAGIALVVPRAGLTPFWGRVLDLTEGAVLLSLIPLCLAVLDAYSRARGLTSG</sequence>
<feature type="transmembrane region" description="Helical" evidence="7">
    <location>
        <begin position="152"/>
        <end position="170"/>
    </location>
</feature>
<dbReference type="InterPro" id="IPR024962">
    <property type="entry name" value="YukD-like"/>
</dbReference>
<feature type="domain" description="EccD-like transmembrane" evidence="8">
    <location>
        <begin position="119"/>
        <end position="477"/>
    </location>
</feature>
<feature type="transmembrane region" description="Helical" evidence="7">
    <location>
        <begin position="376"/>
        <end position="396"/>
    </location>
</feature>
<evidence type="ECO:0000256" key="4">
    <source>
        <dbReference type="ARBA" id="ARBA00022692"/>
    </source>
</evidence>
<comment type="subcellular location">
    <subcellularLocation>
        <location evidence="1">Cell membrane</location>
        <topology evidence="1">Multi-pass membrane protein</topology>
    </subcellularLocation>
</comment>
<dbReference type="PIRSF" id="PIRSF017804">
    <property type="entry name" value="Secretion_EccD1"/>
    <property type="match status" value="1"/>
</dbReference>
<dbReference type="InterPro" id="IPR006707">
    <property type="entry name" value="T7SS_EccD"/>
</dbReference>
<dbReference type="KEGG" id="smao:CAG99_04340"/>
<proteinExistence type="inferred from homology"/>
<evidence type="ECO:0000256" key="3">
    <source>
        <dbReference type="ARBA" id="ARBA00022475"/>
    </source>
</evidence>
<protein>
    <submittedName>
        <fullName evidence="9">Type VII secretion integral membrane protein EccD</fullName>
    </submittedName>
</protein>
<keyword evidence="3" id="KW-1003">Cell membrane</keyword>
<feature type="transmembrane region" description="Helical" evidence="7">
    <location>
        <begin position="263"/>
        <end position="286"/>
    </location>
</feature>
<organism evidence="9 10">
    <name type="scientific">Streptomyces marincola</name>
    <dbReference type="NCBI Taxonomy" id="2878388"/>
    <lineage>
        <taxon>Bacteria</taxon>
        <taxon>Bacillati</taxon>
        <taxon>Actinomycetota</taxon>
        <taxon>Actinomycetes</taxon>
        <taxon>Kitasatosporales</taxon>
        <taxon>Streptomycetaceae</taxon>
        <taxon>Streptomyces</taxon>
    </lineage>
</organism>
<keyword evidence="10" id="KW-1185">Reference proteome</keyword>
<comment type="similarity">
    <text evidence="2">Belongs to the EccD/Snm4 family.</text>
</comment>
<evidence type="ECO:0000256" key="1">
    <source>
        <dbReference type="ARBA" id="ARBA00004651"/>
    </source>
</evidence>
<dbReference type="OrthoDB" id="4775372at2"/>
<evidence type="ECO:0000256" key="6">
    <source>
        <dbReference type="ARBA" id="ARBA00023136"/>
    </source>
</evidence>
<dbReference type="AlphaFoldDB" id="A0A1W7CUW0"/>
<feature type="transmembrane region" description="Helical" evidence="7">
    <location>
        <begin position="177"/>
        <end position="199"/>
    </location>
</feature>
<evidence type="ECO:0000313" key="9">
    <source>
        <dbReference type="EMBL" id="ARQ68170.1"/>
    </source>
</evidence>
<name>A0A1W7CUW0_9ACTN</name>
<reference evidence="9 10" key="1">
    <citation type="submission" date="2017-05" db="EMBL/GenBank/DDBJ databases">
        <title>Complete genome sequence of Streptomyces sp. SCSIO 03032 revealed the diverse biosynthetic pathways for its bioactive secondary metabolites.</title>
        <authorList>
            <person name="Ma L."/>
            <person name="Zhu Y."/>
            <person name="Zhang W."/>
            <person name="Zhang G."/>
            <person name="Tian X."/>
            <person name="Zhang S."/>
            <person name="Zhang C."/>
        </authorList>
    </citation>
    <scope>NUCLEOTIDE SEQUENCE [LARGE SCALE GENOMIC DNA]</scope>
    <source>
        <strain evidence="9 10">SCSIO 03032</strain>
    </source>
</reference>
<evidence type="ECO:0000256" key="5">
    <source>
        <dbReference type="ARBA" id="ARBA00022989"/>
    </source>
</evidence>
<dbReference type="Proteomes" id="UP000194218">
    <property type="component" value="Chromosome"/>
</dbReference>
<dbReference type="Pfam" id="PF08817">
    <property type="entry name" value="YukD"/>
    <property type="match status" value="1"/>
</dbReference>